<evidence type="ECO:0000256" key="1">
    <source>
        <dbReference type="SAM" id="MobiDB-lite"/>
    </source>
</evidence>
<evidence type="ECO:0000313" key="2">
    <source>
        <dbReference type="EMBL" id="KAK4003849.1"/>
    </source>
</evidence>
<name>A0ABQ9YTB6_9CRUS</name>
<feature type="region of interest" description="Disordered" evidence="1">
    <location>
        <begin position="71"/>
        <end position="110"/>
    </location>
</feature>
<reference evidence="2 3" key="1">
    <citation type="journal article" date="2023" name="Nucleic Acids Res.">
        <title>The hologenome of Daphnia magna reveals possible DNA methylation and microbiome-mediated evolution of the host genome.</title>
        <authorList>
            <person name="Chaturvedi A."/>
            <person name="Li X."/>
            <person name="Dhandapani V."/>
            <person name="Marshall H."/>
            <person name="Kissane S."/>
            <person name="Cuenca-Cambronero M."/>
            <person name="Asole G."/>
            <person name="Calvet F."/>
            <person name="Ruiz-Romero M."/>
            <person name="Marangio P."/>
            <person name="Guigo R."/>
            <person name="Rago D."/>
            <person name="Mirbahai L."/>
            <person name="Eastwood N."/>
            <person name="Colbourne J.K."/>
            <person name="Zhou J."/>
            <person name="Mallon E."/>
            <person name="Orsini L."/>
        </authorList>
    </citation>
    <scope>NUCLEOTIDE SEQUENCE [LARGE SCALE GENOMIC DNA]</scope>
    <source>
        <strain evidence="2">LRV0_1</strain>
    </source>
</reference>
<comment type="caution">
    <text evidence="2">The sequence shown here is derived from an EMBL/GenBank/DDBJ whole genome shotgun (WGS) entry which is preliminary data.</text>
</comment>
<proteinExistence type="predicted"/>
<evidence type="ECO:0000313" key="3">
    <source>
        <dbReference type="Proteomes" id="UP001234178"/>
    </source>
</evidence>
<dbReference type="Proteomes" id="UP001234178">
    <property type="component" value="Unassembled WGS sequence"/>
</dbReference>
<organism evidence="2 3">
    <name type="scientific">Daphnia magna</name>
    <dbReference type="NCBI Taxonomy" id="35525"/>
    <lineage>
        <taxon>Eukaryota</taxon>
        <taxon>Metazoa</taxon>
        <taxon>Ecdysozoa</taxon>
        <taxon>Arthropoda</taxon>
        <taxon>Crustacea</taxon>
        <taxon>Branchiopoda</taxon>
        <taxon>Diplostraca</taxon>
        <taxon>Cladocera</taxon>
        <taxon>Anomopoda</taxon>
        <taxon>Daphniidae</taxon>
        <taxon>Daphnia</taxon>
    </lineage>
</organism>
<dbReference type="EMBL" id="JAOYFB010000001">
    <property type="protein sequence ID" value="KAK4003849.1"/>
    <property type="molecule type" value="Genomic_DNA"/>
</dbReference>
<protein>
    <submittedName>
        <fullName evidence="2">Uncharacterized protein</fullName>
    </submittedName>
</protein>
<keyword evidence="3" id="KW-1185">Reference proteome</keyword>
<gene>
    <name evidence="2" type="ORF">OUZ56_005600</name>
</gene>
<accession>A0ABQ9YTB6</accession>
<sequence>MDEKQITDKRTLKLPPRPCLAPNLCLTNARRFQAVRCFRPARESRPARRSTPAGRFHKSVLLPALSTKIRKKKVKPNRRQFEPFSGGRPFSRQIKLREPSRTNGTTCTGTKGNNLLMVLERTQLSC</sequence>